<dbReference type="Pfam" id="PF00120">
    <property type="entry name" value="Gln-synt_C"/>
    <property type="match status" value="1"/>
</dbReference>
<dbReference type="EMBL" id="CP042906">
    <property type="protein sequence ID" value="QEX18179.1"/>
    <property type="molecule type" value="Genomic_DNA"/>
</dbReference>
<dbReference type="GO" id="GO:0004356">
    <property type="term" value="F:glutamine synthetase activity"/>
    <property type="evidence" value="ECO:0007669"/>
    <property type="project" value="InterPro"/>
</dbReference>
<evidence type="ECO:0000256" key="1">
    <source>
        <dbReference type="ARBA" id="ARBA00022598"/>
    </source>
</evidence>
<evidence type="ECO:0000313" key="6">
    <source>
        <dbReference type="Proteomes" id="UP000326202"/>
    </source>
</evidence>
<dbReference type="SMART" id="SM01230">
    <property type="entry name" value="Gln-synt_C"/>
    <property type="match status" value="1"/>
</dbReference>
<evidence type="ECO:0000313" key="5">
    <source>
        <dbReference type="EMBL" id="QEX18179.1"/>
    </source>
</evidence>
<dbReference type="PANTHER" id="PTHR43785">
    <property type="entry name" value="GAMMA-GLUTAMYLPUTRESCINE SYNTHETASE"/>
    <property type="match status" value="1"/>
</dbReference>
<name>A0A5J6MLD8_9PROT</name>
<feature type="domain" description="GS catalytic" evidence="4">
    <location>
        <begin position="129"/>
        <end position="467"/>
    </location>
</feature>
<dbReference type="KEGG" id="htq:FRZ44_34830"/>
<keyword evidence="1" id="KW-0436">Ligase</keyword>
<reference evidence="5 6" key="1">
    <citation type="submission" date="2019-08" db="EMBL/GenBank/DDBJ databases">
        <title>Hyperibacter terrae gen. nov., sp. nov. and Hyperibacter viscosus sp. nov., two new members in the family Rhodospirillaceae isolated from the rhizosphere of Hypericum perforatum.</title>
        <authorList>
            <person name="Noviana Z."/>
        </authorList>
    </citation>
    <scope>NUCLEOTIDE SEQUENCE [LARGE SCALE GENOMIC DNA]</scope>
    <source>
        <strain evidence="5 6">R5913</strain>
    </source>
</reference>
<dbReference type="SUPFAM" id="SSF55931">
    <property type="entry name" value="Glutamine synthetase/guanido kinase"/>
    <property type="match status" value="1"/>
</dbReference>
<dbReference type="RefSeq" id="WP_151178365.1">
    <property type="nucleotide sequence ID" value="NZ_CP042906.1"/>
</dbReference>
<keyword evidence="6" id="KW-1185">Reference proteome</keyword>
<accession>A0A5J6MLD8</accession>
<gene>
    <name evidence="5" type="ORF">FRZ44_34830</name>
</gene>
<organism evidence="5 6">
    <name type="scientific">Hypericibacter terrae</name>
    <dbReference type="NCBI Taxonomy" id="2602015"/>
    <lineage>
        <taxon>Bacteria</taxon>
        <taxon>Pseudomonadati</taxon>
        <taxon>Pseudomonadota</taxon>
        <taxon>Alphaproteobacteria</taxon>
        <taxon>Rhodospirillales</taxon>
        <taxon>Dongiaceae</taxon>
        <taxon>Hypericibacter</taxon>
    </lineage>
</organism>
<dbReference type="PANTHER" id="PTHR43785:SF12">
    <property type="entry name" value="TYPE-1 GLUTAMINE SYNTHETASE 2"/>
    <property type="match status" value="1"/>
</dbReference>
<dbReference type="AlphaFoldDB" id="A0A5J6MLD8"/>
<protein>
    <submittedName>
        <fullName evidence="5">Glutamine synthetase</fullName>
    </submittedName>
</protein>
<dbReference type="PROSITE" id="PS51987">
    <property type="entry name" value="GS_CATALYTIC"/>
    <property type="match status" value="1"/>
</dbReference>
<comment type="similarity">
    <text evidence="2 3">Belongs to the glutamine synthetase family.</text>
</comment>
<sequence>MTTDFENAVSARKARLQELQRELAEKGARFIHVHMPEINGVYRSKTTPFKLSYNGDALNAILYCVAHSDGNPLPVPVFGGPISNDDNGYPNIMALPDPASVRHHGWDPRFASVILNSFMLDGRRCGLDPRAILQAQEDRSRKLGYEPIFALEYEFGIFHADHDLMRAGRYRELKPWGHSFVNYDLVRSGDYQSFMAEFIDRLASLNIGVASVVTEYGYGMYEFALAPKPALEAADDAMRAKLHLRELCAERGMVATFMTRFQTPGRESACGGHHHQSLWRDGKNSFAAGANKLSEVAQHYLAGLLARLPESHLLFRPTVNSYRRLDRGAWSPEDASWGYENRTAAVRAITTPVADAARFEHRVPGADINPYLSIAAMLAAGLDGVEEKMALEPAAPGNPGVLNRPGLSRTLKGSIESFTGSAFIDRVFGAEFKAHYALSRQAELDAFDSWMAAQITDFEFQRYFIGT</sequence>
<dbReference type="Gene3D" id="3.30.590.10">
    <property type="entry name" value="Glutamine synthetase/guanido kinase, catalytic domain"/>
    <property type="match status" value="1"/>
</dbReference>
<evidence type="ECO:0000259" key="4">
    <source>
        <dbReference type="PROSITE" id="PS51987"/>
    </source>
</evidence>
<evidence type="ECO:0000256" key="3">
    <source>
        <dbReference type="RuleBase" id="RU000384"/>
    </source>
</evidence>
<proteinExistence type="inferred from homology"/>
<evidence type="ECO:0000256" key="2">
    <source>
        <dbReference type="PROSITE-ProRule" id="PRU01331"/>
    </source>
</evidence>
<dbReference type="OrthoDB" id="9807095at2"/>
<dbReference type="Proteomes" id="UP000326202">
    <property type="component" value="Chromosome"/>
</dbReference>
<dbReference type="InterPro" id="IPR008146">
    <property type="entry name" value="Gln_synth_cat_dom"/>
</dbReference>
<dbReference type="InterPro" id="IPR014746">
    <property type="entry name" value="Gln_synth/guanido_kin_cat_dom"/>
</dbReference>